<dbReference type="EMBL" id="SNRY01000087">
    <property type="protein sequence ID" value="KAA6347694.1"/>
    <property type="molecule type" value="Genomic_DNA"/>
</dbReference>
<feature type="region of interest" description="Disordered" evidence="1">
    <location>
        <begin position="1"/>
        <end position="25"/>
    </location>
</feature>
<sequence length="46" mass="5380">MEKNTKEIKSIKINEGREKSNTRNITTPRPLVSLLLLNLIRKKVDF</sequence>
<dbReference type="AlphaFoldDB" id="A0A5J4SNH3"/>
<protein>
    <submittedName>
        <fullName evidence="2">Uncharacterized protein</fullName>
    </submittedName>
</protein>
<name>A0A5J4SNH3_9ZZZZ</name>
<evidence type="ECO:0000256" key="1">
    <source>
        <dbReference type="SAM" id="MobiDB-lite"/>
    </source>
</evidence>
<feature type="compositionally biased region" description="Basic and acidic residues" evidence="1">
    <location>
        <begin position="1"/>
        <end position="21"/>
    </location>
</feature>
<proteinExistence type="predicted"/>
<evidence type="ECO:0000313" key="2">
    <source>
        <dbReference type="EMBL" id="KAA6347694.1"/>
    </source>
</evidence>
<gene>
    <name evidence="2" type="ORF">EZS27_004848</name>
</gene>
<comment type="caution">
    <text evidence="2">The sequence shown here is derived from an EMBL/GenBank/DDBJ whole genome shotgun (WGS) entry which is preliminary data.</text>
</comment>
<reference evidence="2" key="1">
    <citation type="submission" date="2019-03" db="EMBL/GenBank/DDBJ databases">
        <title>Single cell metagenomics reveals metabolic interactions within the superorganism composed of flagellate Streblomastix strix and complex community of Bacteroidetes bacteria on its surface.</title>
        <authorList>
            <person name="Treitli S.C."/>
            <person name="Kolisko M."/>
            <person name="Husnik F."/>
            <person name="Keeling P."/>
            <person name="Hampl V."/>
        </authorList>
    </citation>
    <scope>NUCLEOTIDE SEQUENCE</scope>
    <source>
        <strain evidence="2">STM</strain>
    </source>
</reference>
<accession>A0A5J4SNH3</accession>
<organism evidence="2">
    <name type="scientific">termite gut metagenome</name>
    <dbReference type="NCBI Taxonomy" id="433724"/>
    <lineage>
        <taxon>unclassified sequences</taxon>
        <taxon>metagenomes</taxon>
        <taxon>organismal metagenomes</taxon>
    </lineage>
</organism>